<dbReference type="GO" id="GO:0004252">
    <property type="term" value="F:serine-type endopeptidase activity"/>
    <property type="evidence" value="ECO:0007669"/>
    <property type="project" value="InterPro"/>
</dbReference>
<dbReference type="CDD" id="cd07016">
    <property type="entry name" value="S14_ClpP_1"/>
    <property type="match status" value="1"/>
</dbReference>
<dbReference type="RefSeq" id="WP_124794646.1">
    <property type="nucleotide sequence ID" value="NZ_RQYC01000006.1"/>
</dbReference>
<dbReference type="GO" id="GO:0004176">
    <property type="term" value="F:ATP-dependent peptidase activity"/>
    <property type="evidence" value="ECO:0007669"/>
    <property type="project" value="InterPro"/>
</dbReference>
<dbReference type="OrthoDB" id="9806592at2"/>
<evidence type="ECO:0000256" key="2">
    <source>
        <dbReference type="ARBA" id="ARBA00022490"/>
    </source>
</evidence>
<keyword evidence="3 7" id="KW-0645">Protease</keyword>
<dbReference type="Gene3D" id="3.90.226.10">
    <property type="entry name" value="2-enoyl-CoA Hydratase, Chain A, domain 1"/>
    <property type="match status" value="1"/>
</dbReference>
<comment type="caution">
    <text evidence="7">The sequence shown here is derived from an EMBL/GenBank/DDBJ whole genome shotgun (WGS) entry which is preliminary data.</text>
</comment>
<dbReference type="NCBIfam" id="NF045542">
    <property type="entry name" value="Clp_rel_HeadMat"/>
    <property type="match status" value="1"/>
</dbReference>
<gene>
    <name evidence="7" type="ORF">EII21_05750</name>
</gene>
<dbReference type="GO" id="GO:0051117">
    <property type="term" value="F:ATPase binding"/>
    <property type="evidence" value="ECO:0007669"/>
    <property type="project" value="TreeGrafter"/>
</dbReference>
<dbReference type="Pfam" id="PF00574">
    <property type="entry name" value="CLP_protease"/>
    <property type="match status" value="1"/>
</dbReference>
<evidence type="ECO:0000256" key="5">
    <source>
        <dbReference type="ARBA" id="ARBA00022825"/>
    </source>
</evidence>
<proteinExistence type="inferred from homology"/>
<dbReference type="EMBL" id="RQYC01000006">
    <property type="protein sequence ID" value="RRD90421.1"/>
    <property type="molecule type" value="Genomic_DNA"/>
</dbReference>
<organism evidence="7 8">
    <name type="scientific">Conchiformibius steedae</name>
    <dbReference type="NCBI Taxonomy" id="153493"/>
    <lineage>
        <taxon>Bacteria</taxon>
        <taxon>Pseudomonadati</taxon>
        <taxon>Pseudomonadota</taxon>
        <taxon>Betaproteobacteria</taxon>
        <taxon>Neisseriales</taxon>
        <taxon>Neisseriaceae</taxon>
        <taxon>Conchiformibius</taxon>
    </lineage>
</organism>
<reference evidence="7 8" key="1">
    <citation type="submission" date="2018-11" db="EMBL/GenBank/DDBJ databases">
        <title>Genomes From Bacteria Associated with the Canine Oral Cavity: a Test Case for Automated Genome-Based Taxonomic Assignment.</title>
        <authorList>
            <person name="Coil D.A."/>
            <person name="Jospin G."/>
            <person name="Darling A.E."/>
            <person name="Wallis C."/>
            <person name="Davis I.J."/>
            <person name="Harris S."/>
            <person name="Eisen J.A."/>
            <person name="Holcombe L.J."/>
            <person name="O'Flynn C."/>
        </authorList>
    </citation>
    <scope>NUCLEOTIDE SEQUENCE [LARGE SCALE GENOMIC DNA]</scope>
    <source>
        <strain evidence="7 8">COT-280</strain>
    </source>
</reference>
<keyword evidence="4" id="KW-0378">Hydrolase</keyword>
<protein>
    <recommendedName>
        <fullName evidence="6">ATP-dependent Clp protease proteolytic subunit</fullName>
    </recommendedName>
</protein>
<dbReference type="InterPro" id="IPR023562">
    <property type="entry name" value="ClpP/TepA"/>
</dbReference>
<comment type="similarity">
    <text evidence="1 6">Belongs to the peptidase S14 family.</text>
</comment>
<accession>A0A3P2A4P8</accession>
<evidence type="ECO:0000256" key="4">
    <source>
        <dbReference type="ARBA" id="ARBA00022801"/>
    </source>
</evidence>
<dbReference type="AlphaFoldDB" id="A0A3P2A4P8"/>
<keyword evidence="8" id="KW-1185">Reference proteome</keyword>
<dbReference type="InterPro" id="IPR029045">
    <property type="entry name" value="ClpP/crotonase-like_dom_sf"/>
</dbReference>
<keyword evidence="5" id="KW-0720">Serine protease</keyword>
<keyword evidence="2" id="KW-0963">Cytoplasm</keyword>
<evidence type="ECO:0000256" key="1">
    <source>
        <dbReference type="ARBA" id="ARBA00007039"/>
    </source>
</evidence>
<dbReference type="Proteomes" id="UP000269923">
    <property type="component" value="Unassembled WGS sequence"/>
</dbReference>
<dbReference type="SUPFAM" id="SSF52096">
    <property type="entry name" value="ClpP/crotonase"/>
    <property type="match status" value="1"/>
</dbReference>
<dbReference type="PANTHER" id="PTHR10381">
    <property type="entry name" value="ATP-DEPENDENT CLP PROTEASE PROTEOLYTIC SUBUNIT"/>
    <property type="match status" value="1"/>
</dbReference>
<sequence length="276" mass="29505">MSLIKLPEIQARQSTQISFDPPDEALNHWQPDKTARAQAGESVLELYGIVGDDWCDNPITAERVSAFLKGRQDITVSINSPGGSYFEGISIYNLLRAHPHKITVQIVGDAASAASVIAMAGDDILIGDGAFLMIHNAWGVVYGNRHELAQSIELLAQIDEAMASLYAARTGKDQGDIAAMMDKETWLNADTAIAAGFATAKLHDAPASDPENGGSERKAKAQIESALRAQGFSRSQARAIIQSYKNGTPRAAAPVMPRADTPDPAALQQLLDNLKG</sequence>
<dbReference type="GO" id="GO:0006515">
    <property type="term" value="P:protein quality control for misfolded or incompletely synthesized proteins"/>
    <property type="evidence" value="ECO:0007669"/>
    <property type="project" value="TreeGrafter"/>
</dbReference>
<evidence type="ECO:0000256" key="6">
    <source>
        <dbReference type="RuleBase" id="RU003567"/>
    </source>
</evidence>
<evidence type="ECO:0000313" key="8">
    <source>
        <dbReference type="Proteomes" id="UP000269923"/>
    </source>
</evidence>
<evidence type="ECO:0000256" key="3">
    <source>
        <dbReference type="ARBA" id="ARBA00022670"/>
    </source>
</evidence>
<dbReference type="GO" id="GO:0009368">
    <property type="term" value="C:endopeptidase Clp complex"/>
    <property type="evidence" value="ECO:0007669"/>
    <property type="project" value="TreeGrafter"/>
</dbReference>
<name>A0A3P2A4P8_9NEIS</name>
<evidence type="ECO:0000313" key="7">
    <source>
        <dbReference type="EMBL" id="RRD90421.1"/>
    </source>
</evidence>
<dbReference type="PRINTS" id="PR00127">
    <property type="entry name" value="CLPPROTEASEP"/>
</dbReference>
<dbReference type="PANTHER" id="PTHR10381:SF70">
    <property type="entry name" value="ATP-DEPENDENT CLP PROTEASE PROTEOLYTIC SUBUNIT"/>
    <property type="match status" value="1"/>
</dbReference>
<dbReference type="InterPro" id="IPR001907">
    <property type="entry name" value="ClpP"/>
</dbReference>